<comment type="similarity">
    <text evidence="1 7 8">Belongs to the TRAFAC class TrmE-Era-EngA-EngB-Septin-like GTPase superfamily. TrmE GTPase family.</text>
</comment>
<dbReference type="NCBIfam" id="TIGR00450">
    <property type="entry name" value="mnmE_trmE_thdF"/>
    <property type="match status" value="1"/>
</dbReference>
<dbReference type="AlphaFoldDB" id="A0A917NTB4"/>
<feature type="binding site" evidence="7">
    <location>
        <begin position="275"/>
        <end position="278"/>
    </location>
    <ligand>
        <name>GTP</name>
        <dbReference type="ChEBI" id="CHEBI:37565"/>
    </ligand>
</feature>
<dbReference type="Gene3D" id="1.20.120.430">
    <property type="entry name" value="tRNA modification GTPase MnmE domain 2"/>
    <property type="match status" value="1"/>
</dbReference>
<dbReference type="PANTHER" id="PTHR42714:SF2">
    <property type="entry name" value="TRNA MODIFICATION GTPASE GTPBP3, MITOCHONDRIAL"/>
    <property type="match status" value="1"/>
</dbReference>
<dbReference type="Pfam" id="PF12631">
    <property type="entry name" value="MnmE_helical"/>
    <property type="match status" value="1"/>
</dbReference>
<keyword evidence="3 7" id="KW-0547">Nucleotide-binding</keyword>
<sequence length="444" mass="45423">MAGRGAMNTADTIFALASGGGRGAIAVLRMSGPAAGMALAALAGGLPKSRMASLRRLRDEAGEVLDQALVLWFPGPHSYTGEDSAELHLHGGPAVVAAVAGALAALGARPAEPGEFTRRAFLNGRMDLTAAEGVADLVAAETDAQRRQALRQVDGALATLTGAWAGRLTRLLAHQEAAIEFAEDDLPTDLGDQARAGAVALRAEIEQHLADGGRGERLREGVLVAILGAPNAGKSSLLNALVGREAAIVSARAGTTRDVVEVRLDLAGVPVTLADTAGLREAGDEIEQEGIRRAHRRAEEADLVLAVFATDAPPDAETLAWVTPAALVVANKVDLRSAPATIGGVVPLAISARSGEGLDALRAALSAAAVRLAGAGDAALLTRPRHRAALTEASAWLAEAEAAALPELGSEALRAALRALGRLTGQVGVEAILDVVFRDFCIGK</sequence>
<feature type="binding site" evidence="7">
    <location>
        <position position="235"/>
    </location>
    <ligand>
        <name>Mg(2+)</name>
        <dbReference type="ChEBI" id="CHEBI:18420"/>
    </ligand>
</feature>
<dbReference type="NCBIfam" id="NF003661">
    <property type="entry name" value="PRK05291.1-3"/>
    <property type="match status" value="1"/>
</dbReference>
<feature type="domain" description="TrmE-type G" evidence="9">
    <location>
        <begin position="221"/>
        <end position="370"/>
    </location>
</feature>
<dbReference type="InterPro" id="IPR027368">
    <property type="entry name" value="MnmE_dom2"/>
</dbReference>
<reference evidence="10" key="1">
    <citation type="journal article" date="2014" name="Int. J. Syst. Evol. Microbiol.">
        <title>Complete genome sequence of Corynebacterium casei LMG S-19264T (=DSM 44701T), isolated from a smear-ripened cheese.</title>
        <authorList>
            <consortium name="US DOE Joint Genome Institute (JGI-PGF)"/>
            <person name="Walter F."/>
            <person name="Albersmeier A."/>
            <person name="Kalinowski J."/>
            <person name="Ruckert C."/>
        </authorList>
    </citation>
    <scope>NUCLEOTIDE SEQUENCE</scope>
    <source>
        <strain evidence="10">CGMCC 1.3617</strain>
    </source>
</reference>
<evidence type="ECO:0000256" key="4">
    <source>
        <dbReference type="ARBA" id="ARBA00022801"/>
    </source>
</evidence>
<feature type="binding site" evidence="7">
    <location>
        <position position="125"/>
    </location>
    <ligand>
        <name>(6S)-5-formyl-5,6,7,8-tetrahydrofolate</name>
        <dbReference type="ChEBI" id="CHEBI:57457"/>
    </ligand>
</feature>
<evidence type="ECO:0000313" key="11">
    <source>
        <dbReference type="Proteomes" id="UP000661507"/>
    </source>
</evidence>
<evidence type="ECO:0000256" key="5">
    <source>
        <dbReference type="ARBA" id="ARBA00022958"/>
    </source>
</evidence>
<keyword evidence="6 7" id="KW-0342">GTP-binding</keyword>
<feature type="binding site" evidence="7">
    <location>
        <position position="29"/>
    </location>
    <ligand>
        <name>(6S)-5-formyl-5,6,7,8-tetrahydrofolate</name>
        <dbReference type="ChEBI" id="CHEBI:57457"/>
    </ligand>
</feature>
<evidence type="ECO:0000256" key="1">
    <source>
        <dbReference type="ARBA" id="ARBA00011043"/>
    </source>
</evidence>
<evidence type="ECO:0000256" key="6">
    <source>
        <dbReference type="ARBA" id="ARBA00023134"/>
    </source>
</evidence>
<dbReference type="GO" id="GO:0046872">
    <property type="term" value="F:metal ion binding"/>
    <property type="evidence" value="ECO:0007669"/>
    <property type="project" value="UniProtKB-KW"/>
</dbReference>
<dbReference type="GO" id="GO:0005737">
    <property type="term" value="C:cytoplasm"/>
    <property type="evidence" value="ECO:0007669"/>
    <property type="project" value="UniProtKB-SubCell"/>
</dbReference>
<feature type="binding site" evidence="7">
    <location>
        <begin position="231"/>
        <end position="236"/>
    </location>
    <ligand>
        <name>GTP</name>
        <dbReference type="ChEBI" id="CHEBI:37565"/>
    </ligand>
</feature>
<dbReference type="EMBL" id="BMKW01000009">
    <property type="protein sequence ID" value="GGJ25773.1"/>
    <property type="molecule type" value="Genomic_DNA"/>
</dbReference>
<dbReference type="Proteomes" id="UP000661507">
    <property type="component" value="Unassembled WGS sequence"/>
</dbReference>
<feature type="binding site" evidence="7">
    <location>
        <begin position="250"/>
        <end position="256"/>
    </location>
    <ligand>
        <name>GTP</name>
        <dbReference type="ChEBI" id="CHEBI:37565"/>
    </ligand>
</feature>
<comment type="subunit">
    <text evidence="7">Homodimer. Heterotetramer of two MnmE and two MnmG subunits.</text>
</comment>
<dbReference type="HAMAP" id="MF_00379">
    <property type="entry name" value="GTPase_MnmE"/>
    <property type="match status" value="1"/>
</dbReference>
<dbReference type="Gene3D" id="3.40.50.300">
    <property type="entry name" value="P-loop containing nucleotide triphosphate hydrolases"/>
    <property type="match status" value="1"/>
</dbReference>
<organism evidence="10 11">
    <name type="scientific">Neoroseomonas lacus</name>
    <dbReference type="NCBI Taxonomy" id="287609"/>
    <lineage>
        <taxon>Bacteria</taxon>
        <taxon>Pseudomonadati</taxon>
        <taxon>Pseudomonadota</taxon>
        <taxon>Alphaproteobacteria</taxon>
        <taxon>Acetobacterales</taxon>
        <taxon>Acetobacteraceae</taxon>
        <taxon>Neoroseomonas</taxon>
    </lineage>
</organism>
<proteinExistence type="inferred from homology"/>
<evidence type="ECO:0000256" key="8">
    <source>
        <dbReference type="RuleBase" id="RU003313"/>
    </source>
</evidence>
<keyword evidence="5 7" id="KW-0630">Potassium</keyword>
<dbReference type="InterPro" id="IPR027417">
    <property type="entry name" value="P-loop_NTPase"/>
</dbReference>
<dbReference type="GO" id="GO:0003924">
    <property type="term" value="F:GTPase activity"/>
    <property type="evidence" value="ECO:0007669"/>
    <property type="project" value="UniProtKB-UniRule"/>
</dbReference>
<dbReference type="FunFam" id="3.30.1360.120:FF:000007">
    <property type="entry name" value="tRNA modification GTPase GTPBP3, mitochondrial"/>
    <property type="match status" value="1"/>
</dbReference>
<dbReference type="InterPro" id="IPR005225">
    <property type="entry name" value="Small_GTP-bd"/>
</dbReference>
<keyword evidence="7" id="KW-0963">Cytoplasm</keyword>
<keyword evidence="2 7" id="KW-0819">tRNA processing</keyword>
<feature type="binding site" evidence="7">
    <location>
        <position position="256"/>
    </location>
    <ligand>
        <name>Mg(2+)</name>
        <dbReference type="ChEBI" id="CHEBI:18420"/>
    </ligand>
</feature>
<dbReference type="GO" id="GO:0002098">
    <property type="term" value="P:tRNA wobble uridine modification"/>
    <property type="evidence" value="ECO:0007669"/>
    <property type="project" value="TreeGrafter"/>
</dbReference>
<dbReference type="InterPro" id="IPR027266">
    <property type="entry name" value="TrmE/GcvT-like"/>
</dbReference>
<dbReference type="InterPro" id="IPR025867">
    <property type="entry name" value="MnmE_helical"/>
</dbReference>
<name>A0A917NTB4_9PROT</name>
<comment type="caution">
    <text evidence="10">The sequence shown here is derived from an EMBL/GenBank/DDBJ whole genome shotgun (WGS) entry which is preliminary data.</text>
</comment>
<gene>
    <name evidence="7 10" type="primary">mnmE</name>
    <name evidence="7" type="synonym">trmE</name>
    <name evidence="10" type="ORF">GCM10011320_36430</name>
</gene>
<dbReference type="InterPro" id="IPR031168">
    <property type="entry name" value="G_TrmE"/>
</dbReference>
<dbReference type="PRINTS" id="PR00326">
    <property type="entry name" value="GTP1OBG"/>
</dbReference>
<evidence type="ECO:0000256" key="2">
    <source>
        <dbReference type="ARBA" id="ARBA00022694"/>
    </source>
</evidence>
<keyword evidence="4 7" id="KW-0378">Hydrolase</keyword>
<evidence type="ECO:0000313" key="10">
    <source>
        <dbReference type="EMBL" id="GGJ25773.1"/>
    </source>
</evidence>
<reference evidence="10" key="2">
    <citation type="submission" date="2020-09" db="EMBL/GenBank/DDBJ databases">
        <authorList>
            <person name="Sun Q."/>
            <person name="Zhou Y."/>
        </authorList>
    </citation>
    <scope>NUCLEOTIDE SEQUENCE</scope>
    <source>
        <strain evidence="10">CGMCC 1.3617</strain>
    </source>
</reference>
<dbReference type="InterPro" id="IPR004520">
    <property type="entry name" value="GTPase_MnmE"/>
</dbReference>
<dbReference type="CDD" id="cd14858">
    <property type="entry name" value="TrmE_N"/>
    <property type="match status" value="1"/>
</dbReference>
<feature type="binding site" evidence="7">
    <location>
        <begin position="351"/>
        <end position="353"/>
    </location>
    <ligand>
        <name>GTP</name>
        <dbReference type="ChEBI" id="CHEBI:37565"/>
    </ligand>
</feature>
<evidence type="ECO:0000256" key="3">
    <source>
        <dbReference type="ARBA" id="ARBA00022741"/>
    </source>
</evidence>
<comment type="cofactor">
    <cofactor evidence="7">
        <name>K(+)</name>
        <dbReference type="ChEBI" id="CHEBI:29103"/>
    </cofactor>
    <text evidence="7">Binds 1 potassium ion per subunit.</text>
</comment>
<keyword evidence="11" id="KW-1185">Reference proteome</keyword>
<dbReference type="GO" id="GO:0030488">
    <property type="term" value="P:tRNA methylation"/>
    <property type="evidence" value="ECO:0007669"/>
    <property type="project" value="TreeGrafter"/>
</dbReference>
<feature type="binding site" evidence="7">
    <location>
        <position position="86"/>
    </location>
    <ligand>
        <name>(6S)-5-formyl-5,6,7,8-tetrahydrofolate</name>
        <dbReference type="ChEBI" id="CHEBI:57457"/>
    </ligand>
</feature>
<dbReference type="Pfam" id="PF01926">
    <property type="entry name" value="MMR_HSR1"/>
    <property type="match status" value="1"/>
</dbReference>
<evidence type="ECO:0000259" key="9">
    <source>
        <dbReference type="PROSITE" id="PS51709"/>
    </source>
</evidence>
<keyword evidence="7" id="KW-0460">Magnesium</keyword>
<feature type="binding site" evidence="7">
    <location>
        <position position="444"/>
    </location>
    <ligand>
        <name>(6S)-5-formyl-5,6,7,8-tetrahydrofolate</name>
        <dbReference type="ChEBI" id="CHEBI:57457"/>
    </ligand>
</feature>
<dbReference type="InterPro" id="IPR006073">
    <property type="entry name" value="GTP-bd"/>
</dbReference>
<dbReference type="CDD" id="cd04164">
    <property type="entry name" value="trmE"/>
    <property type="match status" value="1"/>
</dbReference>
<dbReference type="GO" id="GO:0005525">
    <property type="term" value="F:GTP binding"/>
    <property type="evidence" value="ECO:0007669"/>
    <property type="project" value="UniProtKB-UniRule"/>
</dbReference>
<comment type="subcellular location">
    <subcellularLocation>
        <location evidence="7">Cytoplasm</location>
    </subcellularLocation>
</comment>
<dbReference type="NCBIfam" id="TIGR00231">
    <property type="entry name" value="small_GTP"/>
    <property type="match status" value="1"/>
</dbReference>
<dbReference type="Pfam" id="PF10396">
    <property type="entry name" value="TrmE_N"/>
    <property type="match status" value="1"/>
</dbReference>
<dbReference type="EC" id="3.6.-.-" evidence="7"/>
<dbReference type="InterPro" id="IPR018948">
    <property type="entry name" value="GTP-bd_TrmE_N"/>
</dbReference>
<accession>A0A917NTB4</accession>
<dbReference type="Gene3D" id="3.30.1360.120">
    <property type="entry name" value="Probable tRNA modification gtpase trme, domain 1"/>
    <property type="match status" value="1"/>
</dbReference>
<keyword evidence="7" id="KW-0479">Metal-binding</keyword>
<protein>
    <recommendedName>
        <fullName evidence="7">tRNA modification GTPase MnmE</fullName>
        <ecNumber evidence="7">3.6.-.-</ecNumber>
    </recommendedName>
</protein>
<comment type="caution">
    <text evidence="7">Lacks conserved residue(s) required for the propagation of feature annotation.</text>
</comment>
<evidence type="ECO:0000256" key="7">
    <source>
        <dbReference type="HAMAP-Rule" id="MF_00379"/>
    </source>
</evidence>
<comment type="function">
    <text evidence="7">Exhibits a very high intrinsic GTPase hydrolysis rate. Involved in the addition of a carboxymethylaminomethyl (cmnm) group at the wobble position (U34) of certain tRNAs, forming tRNA-cmnm(5)s(2)U34.</text>
</comment>
<dbReference type="PROSITE" id="PS51709">
    <property type="entry name" value="G_TRME"/>
    <property type="match status" value="1"/>
</dbReference>
<dbReference type="PANTHER" id="PTHR42714">
    <property type="entry name" value="TRNA MODIFICATION GTPASE GTPBP3"/>
    <property type="match status" value="1"/>
</dbReference>
<dbReference type="SUPFAM" id="SSF52540">
    <property type="entry name" value="P-loop containing nucleoside triphosphate hydrolases"/>
    <property type="match status" value="1"/>
</dbReference>